<sequence>MKKYVLLIPVFLCILSCTNNEKGSVVGFHDKVAFNDFKKLLLDETHKNLLNPNISNKEEYPTIINSWKNFHGKVNTILKDNRFSWNVPDSTITVVNKIYFNANGEVNHFFVNIRNENIDKETKDLYVQLLTDNLKELSIDLKREEQFAQCGKVKYQNYE</sequence>
<protein>
    <recommendedName>
        <fullName evidence="3">Lipoprotein</fullName>
    </recommendedName>
</protein>
<evidence type="ECO:0000313" key="1">
    <source>
        <dbReference type="EMBL" id="CAL2087799.1"/>
    </source>
</evidence>
<accession>A0ABM9P2J6</accession>
<dbReference type="Proteomes" id="UP001497416">
    <property type="component" value="Unassembled WGS sequence"/>
</dbReference>
<dbReference type="EMBL" id="CAXIXY010000005">
    <property type="protein sequence ID" value="CAL2087799.1"/>
    <property type="molecule type" value="Genomic_DNA"/>
</dbReference>
<evidence type="ECO:0000313" key="2">
    <source>
        <dbReference type="Proteomes" id="UP001497416"/>
    </source>
</evidence>
<proteinExistence type="predicted"/>
<evidence type="ECO:0008006" key="3">
    <source>
        <dbReference type="Google" id="ProtNLM"/>
    </source>
</evidence>
<comment type="caution">
    <text evidence="1">The sequence shown here is derived from an EMBL/GenBank/DDBJ whole genome shotgun (WGS) entry which is preliminary data.</text>
</comment>
<reference evidence="1 2" key="1">
    <citation type="submission" date="2024-05" db="EMBL/GenBank/DDBJ databases">
        <authorList>
            <person name="Duchaud E."/>
        </authorList>
    </citation>
    <scope>NUCLEOTIDE SEQUENCE [LARGE SCALE GENOMIC DNA]</scope>
    <source>
        <strain evidence="1">Ena-SAMPLE-TAB-13-05-2024-13:56:06:370-140302</strain>
    </source>
</reference>
<keyword evidence="2" id="KW-1185">Reference proteome</keyword>
<gene>
    <name evidence="1" type="ORF">T190607A01A_30026</name>
</gene>
<organism evidence="1 2">
    <name type="scientific">Tenacibaculum platacis</name>
    <dbReference type="NCBI Taxonomy" id="3137852"/>
    <lineage>
        <taxon>Bacteria</taxon>
        <taxon>Pseudomonadati</taxon>
        <taxon>Bacteroidota</taxon>
        <taxon>Flavobacteriia</taxon>
        <taxon>Flavobacteriales</taxon>
        <taxon>Flavobacteriaceae</taxon>
        <taxon>Tenacibaculum</taxon>
    </lineage>
</organism>
<name>A0ABM9P2J6_9FLAO</name>
<dbReference type="RefSeq" id="WP_348712418.1">
    <property type="nucleotide sequence ID" value="NZ_CAXIXY010000005.1"/>
</dbReference>